<reference evidence="7" key="1">
    <citation type="submission" date="2025-08" db="UniProtKB">
        <authorList>
            <consortium name="RefSeq"/>
        </authorList>
    </citation>
    <scope>IDENTIFICATION</scope>
    <source>
        <tissue evidence="7">Fruit stalk</tissue>
    </source>
</reference>
<dbReference type="PANTHER" id="PTHR22536">
    <property type="entry name" value="LUNG CANCER METASTASIS-RELATED LCMR1 PROTEIN"/>
    <property type="match status" value="1"/>
</dbReference>
<feature type="region of interest" description="Disordered" evidence="5">
    <location>
        <begin position="118"/>
        <end position="180"/>
    </location>
</feature>
<evidence type="ECO:0000313" key="7">
    <source>
        <dbReference type="RefSeq" id="XP_022762197.1"/>
    </source>
</evidence>
<evidence type="ECO:0000313" key="6">
    <source>
        <dbReference type="Proteomes" id="UP000515121"/>
    </source>
</evidence>
<evidence type="ECO:0000256" key="3">
    <source>
        <dbReference type="ARBA" id="ARBA00023163"/>
    </source>
</evidence>
<evidence type="ECO:0000256" key="1">
    <source>
        <dbReference type="ARBA" id="ARBA00004123"/>
    </source>
</evidence>
<dbReference type="Proteomes" id="UP000515121">
    <property type="component" value="Unplaced"/>
</dbReference>
<keyword evidence="2" id="KW-0805">Transcription regulation</keyword>
<dbReference type="GO" id="GO:0045944">
    <property type="term" value="P:positive regulation of transcription by RNA polymerase II"/>
    <property type="evidence" value="ECO:0007669"/>
    <property type="project" value="TreeGrafter"/>
</dbReference>
<keyword evidence="3" id="KW-0804">Transcription</keyword>
<sequence length="207" mass="24162">MDFESKKFGRGPKELGGAADLINQFKLWPHHDFFCKRSLPLLISETNYLRNVVGDTEIRKGEGMELHQLFQNASDSRRRNLHIGHFDLDLLGEAFQMNETAQVDLPLAEKGIPVIVSKSRAESKDNNRKHRKQKDKDKEKDKNKHKHRHSDKNKNKIRRLDSDPEHLKKPQDKKRRYNVNGNLFDVRIQQNGQNPRRIELGKLKMAG</sequence>
<organism evidence="6 7">
    <name type="scientific">Durio zibethinus</name>
    <name type="common">Durian</name>
    <dbReference type="NCBI Taxonomy" id="66656"/>
    <lineage>
        <taxon>Eukaryota</taxon>
        <taxon>Viridiplantae</taxon>
        <taxon>Streptophyta</taxon>
        <taxon>Embryophyta</taxon>
        <taxon>Tracheophyta</taxon>
        <taxon>Spermatophyta</taxon>
        <taxon>Magnoliopsida</taxon>
        <taxon>eudicotyledons</taxon>
        <taxon>Gunneridae</taxon>
        <taxon>Pentapetalae</taxon>
        <taxon>rosids</taxon>
        <taxon>malvids</taxon>
        <taxon>Malvales</taxon>
        <taxon>Malvaceae</taxon>
        <taxon>Helicteroideae</taxon>
        <taxon>Durio</taxon>
    </lineage>
</organism>
<dbReference type="OrthoDB" id="991664at2759"/>
<dbReference type="RefSeq" id="XP_022762197.1">
    <property type="nucleotide sequence ID" value="XM_022906462.1"/>
</dbReference>
<dbReference type="GO" id="GO:0016592">
    <property type="term" value="C:mediator complex"/>
    <property type="evidence" value="ECO:0007669"/>
    <property type="project" value="InterPro"/>
</dbReference>
<name>A0A6P6ABH4_DURZI</name>
<feature type="compositionally biased region" description="Basic and acidic residues" evidence="5">
    <location>
        <begin position="152"/>
        <end position="170"/>
    </location>
</feature>
<gene>
    <name evidence="7" type="primary">LOC111308157</name>
</gene>
<dbReference type="AlphaFoldDB" id="A0A6P6ABH4"/>
<protein>
    <submittedName>
        <fullName evidence="7">Mediator of RNA polymerase II transcription subunit 19a-like isoform X1</fullName>
    </submittedName>
</protein>
<keyword evidence="4" id="KW-0539">Nucleus</keyword>
<evidence type="ECO:0000256" key="2">
    <source>
        <dbReference type="ARBA" id="ARBA00023015"/>
    </source>
</evidence>
<accession>A0A6P6ABH4</accession>
<keyword evidence="6" id="KW-1185">Reference proteome</keyword>
<evidence type="ECO:0000256" key="4">
    <source>
        <dbReference type="ARBA" id="ARBA00023242"/>
    </source>
</evidence>
<dbReference type="GeneID" id="111308157"/>
<dbReference type="PANTHER" id="PTHR22536:SF1">
    <property type="entry name" value="MEDIATOR OF RNA POLYMERASE II TRANSCRIPTION SUBUNIT 19"/>
    <property type="match status" value="1"/>
</dbReference>
<dbReference type="GO" id="GO:0003712">
    <property type="term" value="F:transcription coregulator activity"/>
    <property type="evidence" value="ECO:0007669"/>
    <property type="project" value="InterPro"/>
</dbReference>
<dbReference type="InterPro" id="IPR019403">
    <property type="entry name" value="Mediator_Med19_met"/>
</dbReference>
<proteinExistence type="predicted"/>
<dbReference type="KEGG" id="dzi:111308157"/>
<comment type="subcellular location">
    <subcellularLocation>
        <location evidence="1">Nucleus</location>
    </subcellularLocation>
</comment>
<evidence type="ECO:0000256" key="5">
    <source>
        <dbReference type="SAM" id="MobiDB-lite"/>
    </source>
</evidence>